<comment type="caution">
    <text evidence="2">The sequence shown here is derived from an EMBL/GenBank/DDBJ whole genome shotgun (WGS) entry which is preliminary data.</text>
</comment>
<evidence type="ECO:0008006" key="4">
    <source>
        <dbReference type="Google" id="ProtNLM"/>
    </source>
</evidence>
<dbReference type="Gene3D" id="1.10.357.10">
    <property type="entry name" value="Tetracycline Repressor, domain 2"/>
    <property type="match status" value="1"/>
</dbReference>
<protein>
    <recommendedName>
        <fullName evidence="4">Transcriptional regulator</fullName>
    </recommendedName>
</protein>
<organism evidence="2 3">
    <name type="scientific">Nocardioides taihuensis</name>
    <dbReference type="NCBI Taxonomy" id="1835606"/>
    <lineage>
        <taxon>Bacteria</taxon>
        <taxon>Bacillati</taxon>
        <taxon>Actinomycetota</taxon>
        <taxon>Actinomycetes</taxon>
        <taxon>Propionibacteriales</taxon>
        <taxon>Nocardioidaceae</taxon>
        <taxon>Nocardioides</taxon>
    </lineage>
</organism>
<evidence type="ECO:0000256" key="1">
    <source>
        <dbReference type="SAM" id="MobiDB-lite"/>
    </source>
</evidence>
<reference evidence="3" key="1">
    <citation type="journal article" date="2019" name="Int. J. Syst. Evol. Microbiol.">
        <title>The Global Catalogue of Microorganisms (GCM) 10K type strain sequencing project: providing services to taxonomists for standard genome sequencing and annotation.</title>
        <authorList>
            <consortium name="The Broad Institute Genomics Platform"/>
            <consortium name="The Broad Institute Genome Sequencing Center for Infectious Disease"/>
            <person name="Wu L."/>
            <person name="Ma J."/>
        </authorList>
    </citation>
    <scope>NUCLEOTIDE SEQUENCE [LARGE SCALE GENOMIC DNA]</scope>
    <source>
        <strain evidence="3">DFY41</strain>
    </source>
</reference>
<evidence type="ECO:0000313" key="2">
    <source>
        <dbReference type="EMBL" id="MFC5178457.1"/>
    </source>
</evidence>
<dbReference type="Proteomes" id="UP001596087">
    <property type="component" value="Unassembled WGS sequence"/>
</dbReference>
<keyword evidence="3" id="KW-1185">Reference proteome</keyword>
<gene>
    <name evidence="2" type="ORF">ACFPGP_17395</name>
</gene>
<evidence type="ECO:0000313" key="3">
    <source>
        <dbReference type="Proteomes" id="UP001596087"/>
    </source>
</evidence>
<dbReference type="RefSeq" id="WP_378592062.1">
    <property type="nucleotide sequence ID" value="NZ_JBHSKD010000024.1"/>
</dbReference>
<proteinExistence type="predicted"/>
<name>A0ABW0BNN3_9ACTN</name>
<sequence length="229" mass="25015">MPRLIDYASRFDFFRRAAFVLVRDVGPQALSRRAVAAALGISVNSVRRLLAEDADLRGLALDEVERRRSRSLWHRPRGLAGADLALDLLRQLLPDEEARVPEELVWLRLALDARRLVVGEQDTAAALRAEHAIADRGFVPEDLDPTTPAPGAGDDPLAGRLTDHHTHRALVVDRALALVGVEEVQERRRTLALLDGLTLHACLGRLTPEEAVSALEHHVASLATSATAA</sequence>
<dbReference type="EMBL" id="JBHSKD010000024">
    <property type="protein sequence ID" value="MFC5178457.1"/>
    <property type="molecule type" value="Genomic_DNA"/>
</dbReference>
<feature type="region of interest" description="Disordered" evidence="1">
    <location>
        <begin position="139"/>
        <end position="160"/>
    </location>
</feature>
<accession>A0ABW0BNN3</accession>